<evidence type="ECO:0000313" key="2">
    <source>
        <dbReference type="Proteomes" id="UP000271087"/>
    </source>
</evidence>
<evidence type="ECO:0000313" key="1">
    <source>
        <dbReference type="EMBL" id="VDN01084.1"/>
    </source>
</evidence>
<dbReference type="Proteomes" id="UP000271087">
    <property type="component" value="Unassembled WGS sequence"/>
</dbReference>
<gene>
    <name evidence="1" type="ORF">NOO_LOCUS13323</name>
</gene>
<sequence>KRSIYDYVPTAAMLAMANCGIGSVRGYDELVPYK</sequence>
<dbReference type="EMBL" id="UYRW01014654">
    <property type="protein sequence ID" value="VDN01084.1"/>
    <property type="molecule type" value="Genomic_DNA"/>
</dbReference>
<organism evidence="3">
    <name type="scientific">Onchocerca ochengi</name>
    <name type="common">Filarial nematode worm</name>
    <dbReference type="NCBI Taxonomy" id="42157"/>
    <lineage>
        <taxon>Eukaryota</taxon>
        <taxon>Metazoa</taxon>
        <taxon>Ecdysozoa</taxon>
        <taxon>Nematoda</taxon>
        <taxon>Chromadorea</taxon>
        <taxon>Rhabditida</taxon>
        <taxon>Spirurina</taxon>
        <taxon>Spiruromorpha</taxon>
        <taxon>Filarioidea</taxon>
        <taxon>Onchocercidae</taxon>
        <taxon>Onchocerca</taxon>
    </lineage>
</organism>
<protein>
    <submittedName>
        <fullName evidence="3">Aconitase domain-containing protein</fullName>
    </submittedName>
</protein>
<dbReference type="STRING" id="42157.A0A182EYR5"/>
<reference evidence="3" key="1">
    <citation type="submission" date="2016-06" db="UniProtKB">
        <authorList>
            <consortium name="WormBaseParasite"/>
        </authorList>
    </citation>
    <scope>IDENTIFICATION</scope>
</reference>
<dbReference type="WBParaSite" id="nOo.2.0.1.t13323-RA">
    <property type="protein sequence ID" value="nOo.2.0.1.t13323-RA"/>
    <property type="gene ID" value="nOo.2.0.1.g13323"/>
</dbReference>
<evidence type="ECO:0000313" key="3">
    <source>
        <dbReference type="WBParaSite" id="nOo.2.0.1.t13323-RA"/>
    </source>
</evidence>
<accession>A0A182EYR5</accession>
<proteinExistence type="predicted"/>
<dbReference type="OrthoDB" id="10248904at2759"/>
<dbReference type="AlphaFoldDB" id="A0A182EYR5"/>
<reference evidence="1 2" key="2">
    <citation type="submission" date="2018-08" db="EMBL/GenBank/DDBJ databases">
        <authorList>
            <person name="Laetsch R D."/>
            <person name="Stevens L."/>
            <person name="Kumar S."/>
            <person name="Blaxter L. M."/>
        </authorList>
    </citation>
    <scope>NUCLEOTIDE SEQUENCE [LARGE SCALE GENOMIC DNA]</scope>
</reference>
<keyword evidence="2" id="KW-1185">Reference proteome</keyword>
<name>A0A182EYR5_ONCOC</name>